<dbReference type="Proteomes" id="UP000827892">
    <property type="component" value="Chromosome X"/>
</dbReference>
<accession>A0AAE9F8B0</accession>
<evidence type="ECO:0000313" key="1">
    <source>
        <dbReference type="EMBL" id="ULT81041.1"/>
    </source>
</evidence>
<reference evidence="1 3" key="2">
    <citation type="submission" date="2022-05" db="EMBL/GenBank/DDBJ databases">
        <title>Chromosome-level reference genomes for two strains of Caenorhabditis briggsae: an improved platform for comparative genomics.</title>
        <authorList>
            <person name="Stevens L."/>
            <person name="Andersen E.C."/>
        </authorList>
    </citation>
    <scope>NUCLEOTIDE SEQUENCE [LARGE SCALE GENOMIC DNA]</scope>
    <source>
        <strain evidence="1">QX1410_ONT</strain>
        <tissue evidence="1">Whole-organism</tissue>
    </source>
</reference>
<keyword evidence="4" id="KW-1185">Reference proteome</keyword>
<gene>
    <name evidence="1" type="ORF">L3Y34_011127</name>
    <name evidence="2" type="ORF">L5515_017006</name>
</gene>
<dbReference type="EMBL" id="CP092625">
    <property type="protein sequence ID" value="UMM40332.1"/>
    <property type="molecule type" value="Genomic_DNA"/>
</dbReference>
<proteinExistence type="predicted"/>
<evidence type="ECO:0000313" key="2">
    <source>
        <dbReference type="EMBL" id="UMM40332.1"/>
    </source>
</evidence>
<protein>
    <submittedName>
        <fullName evidence="2">Uncharacterized protein</fullName>
    </submittedName>
</protein>
<dbReference type="Proteomes" id="UP000829354">
    <property type="component" value="Chromosome X"/>
</dbReference>
<evidence type="ECO:0000313" key="4">
    <source>
        <dbReference type="Proteomes" id="UP000829354"/>
    </source>
</evidence>
<reference evidence="2 4" key="1">
    <citation type="submission" date="2022-04" db="EMBL/GenBank/DDBJ databases">
        <title>Chromosome-level reference genomes for two strains of Caenorhabditis briggsae: an improved platform for comparative genomics.</title>
        <authorList>
            <person name="Stevens L."/>
            <person name="Andersen E."/>
        </authorList>
    </citation>
    <scope>NUCLEOTIDE SEQUENCE [LARGE SCALE GENOMIC DNA]</scope>
    <source>
        <strain evidence="2">VX34</strain>
        <tissue evidence="2">Whole-organism</tissue>
    </source>
</reference>
<dbReference type="AlphaFoldDB" id="A0AAE9F8B0"/>
<organism evidence="2 4">
    <name type="scientific">Caenorhabditis briggsae</name>
    <dbReference type="NCBI Taxonomy" id="6238"/>
    <lineage>
        <taxon>Eukaryota</taxon>
        <taxon>Metazoa</taxon>
        <taxon>Ecdysozoa</taxon>
        <taxon>Nematoda</taxon>
        <taxon>Chromadorea</taxon>
        <taxon>Rhabditida</taxon>
        <taxon>Rhabditina</taxon>
        <taxon>Rhabditomorpha</taxon>
        <taxon>Rhabditoidea</taxon>
        <taxon>Rhabditidae</taxon>
        <taxon>Peloderinae</taxon>
        <taxon>Caenorhabditis</taxon>
    </lineage>
</organism>
<sequence length="78" mass="9334">MKYSFPKKEFTETRSLSQEEETFGMFSSWWKSMCCCFNFRRVYNSAMADQNNDTPYHANDRDVFYVNNSPIQPLFVYG</sequence>
<evidence type="ECO:0000313" key="3">
    <source>
        <dbReference type="Proteomes" id="UP000827892"/>
    </source>
</evidence>
<name>A0AAE9F8B0_CAEBR</name>
<dbReference type="EMBL" id="CP090896">
    <property type="protein sequence ID" value="ULT81041.1"/>
    <property type="molecule type" value="Genomic_DNA"/>
</dbReference>